<dbReference type="Proteomes" id="UP000016927">
    <property type="component" value="Unassembled WGS sequence"/>
</dbReference>
<dbReference type="AlphaFoldDB" id="R0MR83"/>
<dbReference type="VEuPathDB" id="MicrosporidiaDB:NBO_4g0011"/>
<gene>
    <name evidence="1" type="ORF">NBO_4g0011</name>
</gene>
<dbReference type="OrthoDB" id="2192914at2759"/>
<evidence type="ECO:0000313" key="1">
    <source>
        <dbReference type="EMBL" id="EOB15383.1"/>
    </source>
</evidence>
<dbReference type="OMA" id="IEICKEM"/>
<evidence type="ECO:0000313" key="2">
    <source>
        <dbReference type="Proteomes" id="UP000016927"/>
    </source>
</evidence>
<name>R0MR83_NOSB1</name>
<accession>R0MR83</accession>
<keyword evidence="2" id="KW-1185">Reference proteome</keyword>
<dbReference type="HOGENOM" id="CLU_1714606_0_0_1"/>
<dbReference type="EMBL" id="KB908912">
    <property type="protein sequence ID" value="EOB15383.1"/>
    <property type="molecule type" value="Genomic_DNA"/>
</dbReference>
<sequence>MFKTRFIETVEKRLSLFELLNKLFRMFFLFDNYRNKYVSVFHAFSVFKINERSRLEEKDNLRYSTFCCIGMPMARLFVSYFTADGHEIYHPVVLKKRATIFLNDTKKDYLLFLNTLIVENTDLKYVKMFLCALHEKINGNDPFTEFFETLKKTEKNYYIDMVNIL</sequence>
<protein>
    <submittedName>
        <fullName evidence="1">Uncharacterized protein</fullName>
    </submittedName>
</protein>
<organism evidence="1 2">
    <name type="scientific">Nosema bombycis (strain CQ1 / CVCC 102059)</name>
    <name type="common">Microsporidian parasite</name>
    <name type="synonym">Pebrine of silkworm</name>
    <dbReference type="NCBI Taxonomy" id="578461"/>
    <lineage>
        <taxon>Eukaryota</taxon>
        <taxon>Fungi</taxon>
        <taxon>Fungi incertae sedis</taxon>
        <taxon>Microsporidia</taxon>
        <taxon>Nosematidae</taxon>
        <taxon>Nosema</taxon>
    </lineage>
</organism>
<reference evidence="1 2" key="1">
    <citation type="journal article" date="2013" name="BMC Genomics">
        <title>Comparative genomics of parasitic silkworm microsporidia reveal an association between genome expansion and host adaptation.</title>
        <authorList>
            <person name="Pan G."/>
            <person name="Xu J."/>
            <person name="Li T."/>
            <person name="Xia Q."/>
            <person name="Liu S.L."/>
            <person name="Zhang G."/>
            <person name="Li S."/>
            <person name="Li C."/>
            <person name="Liu H."/>
            <person name="Yang L."/>
            <person name="Liu T."/>
            <person name="Zhang X."/>
            <person name="Wu Z."/>
            <person name="Fan W."/>
            <person name="Dang X."/>
            <person name="Xiang H."/>
            <person name="Tao M."/>
            <person name="Li Y."/>
            <person name="Hu J."/>
            <person name="Li Z."/>
            <person name="Lin L."/>
            <person name="Luo J."/>
            <person name="Geng L."/>
            <person name="Wang L."/>
            <person name="Long M."/>
            <person name="Wan Y."/>
            <person name="He N."/>
            <person name="Zhang Z."/>
            <person name="Lu C."/>
            <person name="Keeling P.J."/>
            <person name="Wang J."/>
            <person name="Xiang Z."/>
            <person name="Zhou Z."/>
        </authorList>
    </citation>
    <scope>NUCLEOTIDE SEQUENCE [LARGE SCALE GENOMIC DNA]</scope>
    <source>
        <strain evidence="2">CQ1 / CVCC 102059</strain>
    </source>
</reference>
<proteinExistence type="predicted"/>